<evidence type="ECO:0000256" key="1">
    <source>
        <dbReference type="ARBA" id="ARBA00004141"/>
    </source>
</evidence>
<dbReference type="GO" id="GO:0008240">
    <property type="term" value="F:tripeptidyl-peptidase activity"/>
    <property type="evidence" value="ECO:0007669"/>
    <property type="project" value="TreeGrafter"/>
</dbReference>
<dbReference type="PRINTS" id="PR00723">
    <property type="entry name" value="SUBTILISIN"/>
</dbReference>
<dbReference type="GO" id="GO:0006817">
    <property type="term" value="P:phosphate ion transport"/>
    <property type="evidence" value="ECO:0007669"/>
    <property type="project" value="UniProtKB-KW"/>
</dbReference>
<evidence type="ECO:0000256" key="9">
    <source>
        <dbReference type="ARBA" id="ARBA00022989"/>
    </source>
</evidence>
<keyword evidence="4" id="KW-0592">Phosphate transport</keyword>
<keyword evidence="3" id="KW-0813">Transport</keyword>
<feature type="domain" description="Peptidase S8/S53" evidence="13">
    <location>
        <begin position="38"/>
        <end position="499"/>
    </location>
</feature>
<evidence type="ECO:0000313" key="14">
    <source>
        <dbReference type="EnsemblProtists" id="EOD06826"/>
    </source>
</evidence>
<keyword evidence="10 12" id="KW-0472">Membrane</keyword>
<comment type="subcellular location">
    <subcellularLocation>
        <location evidence="1">Membrane</location>
        <topology evidence="1">Multi-pass membrane protein</topology>
    </subcellularLocation>
</comment>
<evidence type="ECO:0000256" key="2">
    <source>
        <dbReference type="ARBA" id="ARBA00011073"/>
    </source>
</evidence>
<dbReference type="PROSITE" id="PS00137">
    <property type="entry name" value="SUBTILASE_HIS"/>
    <property type="match status" value="1"/>
</dbReference>
<dbReference type="HOGENOM" id="CLU_399899_0_0_1"/>
<keyword evidence="9 12" id="KW-1133">Transmembrane helix</keyword>
<evidence type="ECO:0000259" key="13">
    <source>
        <dbReference type="Pfam" id="PF00082"/>
    </source>
</evidence>
<reference evidence="15" key="1">
    <citation type="journal article" date="2013" name="Nature">
        <title>Pan genome of the phytoplankton Emiliania underpins its global distribution.</title>
        <authorList>
            <person name="Read B.A."/>
            <person name="Kegel J."/>
            <person name="Klute M.J."/>
            <person name="Kuo A."/>
            <person name="Lefebvre S.C."/>
            <person name="Maumus F."/>
            <person name="Mayer C."/>
            <person name="Miller J."/>
            <person name="Monier A."/>
            <person name="Salamov A."/>
            <person name="Young J."/>
            <person name="Aguilar M."/>
            <person name="Claverie J.M."/>
            <person name="Frickenhaus S."/>
            <person name="Gonzalez K."/>
            <person name="Herman E.K."/>
            <person name="Lin Y.C."/>
            <person name="Napier J."/>
            <person name="Ogata H."/>
            <person name="Sarno A.F."/>
            <person name="Shmutz J."/>
            <person name="Schroeder D."/>
            <person name="de Vargas C."/>
            <person name="Verret F."/>
            <person name="von Dassow P."/>
            <person name="Valentin K."/>
            <person name="Van de Peer Y."/>
            <person name="Wheeler G."/>
            <person name="Dacks J.B."/>
            <person name="Delwiche C.F."/>
            <person name="Dyhrman S.T."/>
            <person name="Glockner G."/>
            <person name="John U."/>
            <person name="Richards T."/>
            <person name="Worden A.Z."/>
            <person name="Zhang X."/>
            <person name="Grigoriev I.V."/>
            <person name="Allen A.E."/>
            <person name="Bidle K."/>
            <person name="Borodovsky M."/>
            <person name="Bowler C."/>
            <person name="Brownlee C."/>
            <person name="Cock J.M."/>
            <person name="Elias M."/>
            <person name="Gladyshev V.N."/>
            <person name="Groth M."/>
            <person name="Guda C."/>
            <person name="Hadaegh A."/>
            <person name="Iglesias-Rodriguez M.D."/>
            <person name="Jenkins J."/>
            <person name="Jones B.M."/>
            <person name="Lawson T."/>
            <person name="Leese F."/>
            <person name="Lindquist E."/>
            <person name="Lobanov A."/>
            <person name="Lomsadze A."/>
            <person name="Malik S.B."/>
            <person name="Marsh M.E."/>
            <person name="Mackinder L."/>
            <person name="Mock T."/>
            <person name="Mueller-Roeber B."/>
            <person name="Pagarete A."/>
            <person name="Parker M."/>
            <person name="Probert I."/>
            <person name="Quesneville H."/>
            <person name="Raines C."/>
            <person name="Rensing S.A."/>
            <person name="Riano-Pachon D.M."/>
            <person name="Richier S."/>
            <person name="Rokitta S."/>
            <person name="Shiraiwa Y."/>
            <person name="Soanes D.M."/>
            <person name="van der Giezen M."/>
            <person name="Wahlund T.M."/>
            <person name="Williams B."/>
            <person name="Wilson W."/>
            <person name="Wolfe G."/>
            <person name="Wurch L.L."/>
        </authorList>
    </citation>
    <scope>NUCLEOTIDE SEQUENCE</scope>
</reference>
<dbReference type="InterPro" id="IPR050131">
    <property type="entry name" value="Peptidase_S8_subtilisin-like"/>
</dbReference>
<evidence type="ECO:0000256" key="3">
    <source>
        <dbReference type="ARBA" id="ARBA00022448"/>
    </source>
</evidence>
<keyword evidence="7 11" id="KW-0378">Hydrolase</keyword>
<protein>
    <recommendedName>
        <fullName evidence="13">Peptidase S8/S53 domain-containing protein</fullName>
    </recommendedName>
</protein>
<name>A0A0D3I6E1_EMIH1</name>
<dbReference type="PROSITE" id="PS00138">
    <property type="entry name" value="SUBTILASE_SER"/>
    <property type="match status" value="1"/>
</dbReference>
<dbReference type="KEGG" id="ehx:EMIHUDRAFT_121183"/>
<organism evidence="14 15">
    <name type="scientific">Emiliania huxleyi (strain CCMP1516)</name>
    <dbReference type="NCBI Taxonomy" id="280463"/>
    <lineage>
        <taxon>Eukaryota</taxon>
        <taxon>Haptista</taxon>
        <taxon>Haptophyta</taxon>
        <taxon>Prymnesiophyceae</taxon>
        <taxon>Isochrysidales</taxon>
        <taxon>Noelaerhabdaceae</taxon>
        <taxon>Emiliania</taxon>
    </lineage>
</organism>
<reference evidence="14" key="2">
    <citation type="submission" date="2024-10" db="UniProtKB">
        <authorList>
            <consortium name="EnsemblProtists"/>
        </authorList>
    </citation>
    <scope>IDENTIFICATION</scope>
</reference>
<feature type="transmembrane region" description="Helical" evidence="12">
    <location>
        <begin position="597"/>
        <end position="617"/>
    </location>
</feature>
<keyword evidence="8 11" id="KW-0720">Serine protease</keyword>
<dbReference type="InterPro" id="IPR022398">
    <property type="entry name" value="Peptidase_S8_His-AS"/>
</dbReference>
<evidence type="ECO:0000313" key="15">
    <source>
        <dbReference type="Proteomes" id="UP000013827"/>
    </source>
</evidence>
<keyword evidence="6 12" id="KW-0812">Transmembrane</keyword>
<dbReference type="InterPro" id="IPR000209">
    <property type="entry name" value="Peptidase_S8/S53_dom"/>
</dbReference>
<feature type="active site" description="Charge relay system" evidence="11">
    <location>
        <position position="47"/>
    </location>
</feature>
<dbReference type="InterPro" id="IPR015500">
    <property type="entry name" value="Peptidase_S8_subtilisin-rel"/>
</dbReference>
<sequence>MPFARGSTVRMAASNAATLPKQETGISALLDAQPEADGRGTLVAVLDTGCDLAAAGLQETSDGRPKYVDFIDCTGGGDIDTSKKVKPAEDGTLEGLSGRTLKLGGWAEGVDEFRLGALRLYGLGSMPTSVLRRLKEERKAAFVMQHQAAVSAVQRELDGLADGAPKEAKRDLELRLEQYDAMMDGYTDHGPLLDVLLWRQQPSGVWQAVIDVDGEGDLSAAEPMAPYAHARQVGDMGHGSALTYCVQVYDEGERLSVVTDAGSHGTHVAGIVAANFALDSALNGVAPGAQVLACKIGDGRLGSAETGTGLVRALIAAKARGCDLINLSYGEPAWQHDSGRVAETFTAAVRKWGMCVFTSAGNDGPALSSLGSPGALSAPICVGAYVSPAMMAEQYSMLPVADVSGASYSFSSRGPTPDGFMPSLCAPGGAIAPVPRHALQGKAQYHGTSMSSPNACGVAACVLSALKQAGLSVGPIELRRALENSARPIESEPFAQGAGLINAPAALAWLTSLTGGHEASKSVMDPLQEYQWIVVFGAIAAIFTAFVRRPRPRPPPPPSKRAKARPARPLAQGIGANDVANAYATSVGSKALTIKQACFLAVIFEFAGAVLAGSSVAETIRKGTADYKCYSQTYMDQAILMYGNLCVVGAVGVWLLIATKFEMPVSTTHSCVGGLVGMAIASKGPACVT</sequence>
<dbReference type="InterPro" id="IPR023828">
    <property type="entry name" value="Peptidase_S8_Ser-AS"/>
</dbReference>
<evidence type="ECO:0000256" key="11">
    <source>
        <dbReference type="PROSITE-ProRule" id="PRU01240"/>
    </source>
</evidence>
<evidence type="ECO:0000256" key="8">
    <source>
        <dbReference type="ARBA" id="ARBA00022825"/>
    </source>
</evidence>
<evidence type="ECO:0000256" key="12">
    <source>
        <dbReference type="SAM" id="Phobius"/>
    </source>
</evidence>
<dbReference type="Gene3D" id="3.40.50.200">
    <property type="entry name" value="Peptidase S8/S53 domain"/>
    <property type="match status" value="2"/>
</dbReference>
<evidence type="ECO:0000256" key="10">
    <source>
        <dbReference type="ARBA" id="ARBA00023136"/>
    </source>
</evidence>
<comment type="similarity">
    <text evidence="2 11">Belongs to the peptidase S8 family.</text>
</comment>
<feature type="active site" description="Charge relay system" evidence="11">
    <location>
        <position position="264"/>
    </location>
</feature>
<dbReference type="eggNOG" id="KOG2493">
    <property type="taxonomic scope" value="Eukaryota"/>
</dbReference>
<dbReference type="SUPFAM" id="SSF52743">
    <property type="entry name" value="Subtilisin-like"/>
    <property type="match status" value="1"/>
</dbReference>
<dbReference type="PANTHER" id="PTHR43806">
    <property type="entry name" value="PEPTIDASE S8"/>
    <property type="match status" value="1"/>
</dbReference>
<evidence type="ECO:0000256" key="6">
    <source>
        <dbReference type="ARBA" id="ARBA00022692"/>
    </source>
</evidence>
<keyword evidence="5 11" id="KW-0645">Protease</keyword>
<dbReference type="GO" id="GO:0004252">
    <property type="term" value="F:serine-type endopeptidase activity"/>
    <property type="evidence" value="ECO:0007669"/>
    <property type="project" value="UniProtKB-UniRule"/>
</dbReference>
<dbReference type="Pfam" id="PF00082">
    <property type="entry name" value="Peptidase_S8"/>
    <property type="match status" value="1"/>
</dbReference>
<keyword evidence="15" id="KW-1185">Reference proteome</keyword>
<dbReference type="STRING" id="2903.R1D7E1"/>
<dbReference type="PROSITE" id="PS51892">
    <property type="entry name" value="SUBTILASE"/>
    <property type="match status" value="1"/>
</dbReference>
<feature type="active site" description="Charge relay system" evidence="11">
    <location>
        <position position="449"/>
    </location>
</feature>
<dbReference type="GeneID" id="17252978"/>
<evidence type="ECO:0000256" key="5">
    <source>
        <dbReference type="ARBA" id="ARBA00022670"/>
    </source>
</evidence>
<dbReference type="GO" id="GO:0005315">
    <property type="term" value="F:phosphate transmembrane transporter activity"/>
    <property type="evidence" value="ECO:0007669"/>
    <property type="project" value="InterPro"/>
</dbReference>
<dbReference type="GO" id="GO:0005829">
    <property type="term" value="C:cytosol"/>
    <property type="evidence" value="ECO:0007669"/>
    <property type="project" value="TreeGrafter"/>
</dbReference>
<dbReference type="EnsemblProtists" id="EOD06826">
    <property type="protein sequence ID" value="EOD06826"/>
    <property type="gene ID" value="EMIHUDRAFT_121183"/>
</dbReference>
<dbReference type="OMA" id="CENPAGM"/>
<feature type="transmembrane region" description="Helical" evidence="12">
    <location>
        <begin position="637"/>
        <end position="657"/>
    </location>
</feature>
<dbReference type="AlphaFoldDB" id="A0A0D3I6E1"/>
<dbReference type="RefSeq" id="XP_005759255.1">
    <property type="nucleotide sequence ID" value="XM_005759198.1"/>
</dbReference>
<accession>A0A0D3I6E1</accession>
<dbReference type="PANTHER" id="PTHR43806:SF14">
    <property type="entry name" value="TRIPEPTIDYL-PEPTIDASE 2"/>
    <property type="match status" value="1"/>
</dbReference>
<dbReference type="InterPro" id="IPR001204">
    <property type="entry name" value="Phos_transporter"/>
</dbReference>
<dbReference type="eggNOG" id="KOG1114">
    <property type="taxonomic scope" value="Eukaryota"/>
</dbReference>
<dbReference type="InterPro" id="IPR036852">
    <property type="entry name" value="Peptidase_S8/S53_dom_sf"/>
</dbReference>
<dbReference type="GO" id="GO:0006508">
    <property type="term" value="P:proteolysis"/>
    <property type="evidence" value="ECO:0007669"/>
    <property type="project" value="UniProtKB-KW"/>
</dbReference>
<proteinExistence type="inferred from homology"/>
<feature type="transmembrane region" description="Helical" evidence="12">
    <location>
        <begin position="530"/>
        <end position="547"/>
    </location>
</feature>
<dbReference type="Proteomes" id="UP000013827">
    <property type="component" value="Unassembled WGS sequence"/>
</dbReference>
<evidence type="ECO:0000256" key="4">
    <source>
        <dbReference type="ARBA" id="ARBA00022592"/>
    </source>
</evidence>
<dbReference type="GO" id="GO:0016020">
    <property type="term" value="C:membrane"/>
    <property type="evidence" value="ECO:0007669"/>
    <property type="project" value="UniProtKB-SubCell"/>
</dbReference>
<dbReference type="PaxDb" id="2903-EOD06826"/>
<dbReference type="Pfam" id="PF01384">
    <property type="entry name" value="PHO4"/>
    <property type="match status" value="1"/>
</dbReference>
<evidence type="ECO:0000256" key="7">
    <source>
        <dbReference type="ARBA" id="ARBA00022801"/>
    </source>
</evidence>